<comment type="caution">
    <text evidence="2">The sequence shown here is derived from an EMBL/GenBank/DDBJ whole genome shotgun (WGS) entry which is preliminary data.</text>
</comment>
<dbReference type="InterPro" id="IPR010994">
    <property type="entry name" value="RuvA_2-like"/>
</dbReference>
<reference evidence="2 3" key="2">
    <citation type="submission" date="2007-09" db="EMBL/GenBank/DDBJ databases">
        <authorList>
            <person name="Fulton L."/>
            <person name="Clifton S."/>
            <person name="Fulton B."/>
            <person name="Xu J."/>
            <person name="Minx P."/>
            <person name="Pepin K.H."/>
            <person name="Johnson M."/>
            <person name="Thiruvilangam P."/>
            <person name="Bhonagiri V."/>
            <person name="Nash W.E."/>
            <person name="Mardis E.R."/>
            <person name="Wilson R.K."/>
        </authorList>
    </citation>
    <scope>NUCLEOTIDE SEQUENCE [LARGE SCALE GENOMIC DNA]</scope>
    <source>
        <strain evidence="2 3">DSM 3991</strain>
    </source>
</reference>
<dbReference type="InterPro" id="IPR019554">
    <property type="entry name" value="Soluble_ligand-bd"/>
</dbReference>
<sequence>MMKKIIVLLFLLIIFYGELHYVDLRQFQSESKQVEVKGEVKKPGIYEVAIHASVEEILTLAGGCTKEGDTSNLNLTLDIENHGVIVVGKHQAPKLISINSASLEELDELKGVGPSIAQRIIDYRNQQPFKTLEELKNVKGIGDRMFEKIKGQITL</sequence>
<reference evidence="2 3" key="1">
    <citation type="submission" date="2007-09" db="EMBL/GenBank/DDBJ databases">
        <title>Draft genome sequence of Eubacterium dolichum (DSM 3991).</title>
        <authorList>
            <person name="Sudarsanam P."/>
            <person name="Ley R."/>
            <person name="Guruge J."/>
            <person name="Turnbaugh P.J."/>
            <person name="Mahowald M."/>
            <person name="Liep D."/>
            <person name="Gordon J."/>
        </authorList>
    </citation>
    <scope>NUCLEOTIDE SEQUENCE [LARGE SCALE GENOMIC DNA]</scope>
    <source>
        <strain evidence="2 3">DSM 3991</strain>
    </source>
</reference>
<dbReference type="eggNOG" id="COG1555">
    <property type="taxonomic scope" value="Bacteria"/>
</dbReference>
<dbReference type="InterPro" id="IPR004509">
    <property type="entry name" value="Competence_ComEA_HhH"/>
</dbReference>
<gene>
    <name evidence="2" type="ORF">EUBDOL_01327</name>
</gene>
<dbReference type="InterPro" id="IPR003583">
    <property type="entry name" value="Hlx-hairpin-Hlx_DNA-bd_motif"/>
</dbReference>
<dbReference type="AlphaFoldDB" id="A8RCA6"/>
<dbReference type="GO" id="GO:0015628">
    <property type="term" value="P:protein secretion by the type II secretion system"/>
    <property type="evidence" value="ECO:0007669"/>
    <property type="project" value="TreeGrafter"/>
</dbReference>
<dbReference type="GO" id="GO:0015627">
    <property type="term" value="C:type II protein secretion system complex"/>
    <property type="evidence" value="ECO:0007669"/>
    <property type="project" value="TreeGrafter"/>
</dbReference>
<dbReference type="Pfam" id="PF10531">
    <property type="entry name" value="SLBB"/>
    <property type="match status" value="1"/>
</dbReference>
<dbReference type="HOGENOM" id="CLU_052011_1_1_9"/>
<dbReference type="Gene3D" id="3.10.560.10">
    <property type="entry name" value="Outer membrane lipoprotein wza domain like"/>
    <property type="match status" value="1"/>
</dbReference>
<dbReference type="STRING" id="428127.EUBDOL_01327"/>
<evidence type="ECO:0000313" key="3">
    <source>
        <dbReference type="Proteomes" id="UP000004090"/>
    </source>
</evidence>
<dbReference type="GO" id="GO:0003677">
    <property type="term" value="F:DNA binding"/>
    <property type="evidence" value="ECO:0007669"/>
    <property type="project" value="InterPro"/>
</dbReference>
<dbReference type="Gene3D" id="1.10.150.310">
    <property type="entry name" value="Tex RuvX-like domain-like"/>
    <property type="match status" value="1"/>
</dbReference>
<evidence type="ECO:0000259" key="1">
    <source>
        <dbReference type="SMART" id="SM00278"/>
    </source>
</evidence>
<dbReference type="PANTHER" id="PTHR21180">
    <property type="entry name" value="ENDONUCLEASE/EXONUCLEASE/PHOSPHATASE FAMILY DOMAIN-CONTAINING PROTEIN 1"/>
    <property type="match status" value="1"/>
</dbReference>
<dbReference type="Pfam" id="PF12836">
    <property type="entry name" value="HHH_3"/>
    <property type="match status" value="1"/>
</dbReference>
<dbReference type="SMART" id="SM00278">
    <property type="entry name" value="HhH1"/>
    <property type="match status" value="2"/>
</dbReference>
<accession>A8RCA6</accession>
<evidence type="ECO:0000313" key="2">
    <source>
        <dbReference type="EMBL" id="EDP11406.1"/>
    </source>
</evidence>
<dbReference type="SUPFAM" id="SSF142984">
    <property type="entry name" value="Nqo1 middle domain-like"/>
    <property type="match status" value="1"/>
</dbReference>
<dbReference type="Proteomes" id="UP000004090">
    <property type="component" value="Unassembled WGS sequence"/>
</dbReference>
<dbReference type="InterPro" id="IPR051675">
    <property type="entry name" value="Endo/Exo/Phosphatase_dom_1"/>
</dbReference>
<dbReference type="NCBIfam" id="TIGR00426">
    <property type="entry name" value="competence protein ComEA helix-hairpin-helix repeat region"/>
    <property type="match status" value="1"/>
</dbReference>
<organism evidence="2 3">
    <name type="scientific">Amedibacillus dolichus DSM 3991</name>
    <dbReference type="NCBI Taxonomy" id="428127"/>
    <lineage>
        <taxon>Bacteria</taxon>
        <taxon>Bacillati</taxon>
        <taxon>Bacillota</taxon>
        <taxon>Erysipelotrichia</taxon>
        <taxon>Erysipelotrichales</taxon>
        <taxon>Erysipelotrichaceae</taxon>
        <taxon>Amedibacillus</taxon>
    </lineage>
</organism>
<protein>
    <submittedName>
        <fullName evidence="2">ComEA protein</fullName>
    </submittedName>
</protein>
<dbReference type="GO" id="GO:0006281">
    <property type="term" value="P:DNA repair"/>
    <property type="evidence" value="ECO:0007669"/>
    <property type="project" value="InterPro"/>
</dbReference>
<dbReference type="SUPFAM" id="SSF47781">
    <property type="entry name" value="RuvA domain 2-like"/>
    <property type="match status" value="1"/>
</dbReference>
<name>A8RCA6_9FIRM</name>
<dbReference type="PANTHER" id="PTHR21180:SF32">
    <property type="entry name" value="ENDONUCLEASE_EXONUCLEASE_PHOSPHATASE FAMILY DOMAIN-CONTAINING PROTEIN 1"/>
    <property type="match status" value="1"/>
</dbReference>
<feature type="domain" description="Helix-hairpin-helix DNA-binding motif class 1" evidence="1">
    <location>
        <begin position="104"/>
        <end position="123"/>
    </location>
</feature>
<dbReference type="EMBL" id="ABAW02000019">
    <property type="protein sequence ID" value="EDP11406.1"/>
    <property type="molecule type" value="Genomic_DNA"/>
</dbReference>
<proteinExistence type="predicted"/>
<feature type="domain" description="Helix-hairpin-helix DNA-binding motif class 1" evidence="1">
    <location>
        <begin position="133"/>
        <end position="152"/>
    </location>
</feature>